<dbReference type="Pfam" id="PF10173">
    <property type="entry name" value="Mit_KHE1"/>
    <property type="match status" value="1"/>
</dbReference>
<keyword evidence="1" id="KW-1133">Transmembrane helix</keyword>
<dbReference type="PANTHER" id="PTHR28062">
    <property type="entry name" value="K+-H+ EXCHANGE-LIKE PROTEIN"/>
    <property type="match status" value="1"/>
</dbReference>
<proteinExistence type="predicted"/>
<keyword evidence="1" id="KW-0472">Membrane</keyword>
<evidence type="ECO:0000256" key="1">
    <source>
        <dbReference type="SAM" id="Phobius"/>
    </source>
</evidence>
<feature type="transmembrane region" description="Helical" evidence="1">
    <location>
        <begin position="148"/>
        <end position="173"/>
    </location>
</feature>
<dbReference type="GO" id="GO:0005743">
    <property type="term" value="C:mitochondrial inner membrane"/>
    <property type="evidence" value="ECO:0000318"/>
    <property type="project" value="GO_Central"/>
</dbReference>
<keyword evidence="3" id="KW-1185">Reference proteome</keyword>
<reference evidence="2 3" key="1">
    <citation type="journal article" date="2014" name="Nat. Commun.">
        <title>Klebsormidium flaccidum genome reveals primary factors for plant terrestrial adaptation.</title>
        <authorList>
            <person name="Hori K."/>
            <person name="Maruyama F."/>
            <person name="Fujisawa T."/>
            <person name="Togashi T."/>
            <person name="Yamamoto N."/>
            <person name="Seo M."/>
            <person name="Sato S."/>
            <person name="Yamada T."/>
            <person name="Mori H."/>
            <person name="Tajima N."/>
            <person name="Moriyama T."/>
            <person name="Ikeuchi M."/>
            <person name="Watanabe M."/>
            <person name="Wada H."/>
            <person name="Kobayashi K."/>
            <person name="Saito M."/>
            <person name="Masuda T."/>
            <person name="Sasaki-Sekimoto Y."/>
            <person name="Mashiguchi K."/>
            <person name="Awai K."/>
            <person name="Shimojima M."/>
            <person name="Masuda S."/>
            <person name="Iwai M."/>
            <person name="Nobusawa T."/>
            <person name="Narise T."/>
            <person name="Kondo S."/>
            <person name="Saito H."/>
            <person name="Sato R."/>
            <person name="Murakawa M."/>
            <person name="Ihara Y."/>
            <person name="Oshima-Yamada Y."/>
            <person name="Ohtaka K."/>
            <person name="Satoh M."/>
            <person name="Sonobe K."/>
            <person name="Ishii M."/>
            <person name="Ohtani R."/>
            <person name="Kanamori-Sato M."/>
            <person name="Honoki R."/>
            <person name="Miyazaki D."/>
            <person name="Mochizuki H."/>
            <person name="Umetsu J."/>
            <person name="Higashi K."/>
            <person name="Shibata D."/>
            <person name="Kamiya Y."/>
            <person name="Sato N."/>
            <person name="Nakamura Y."/>
            <person name="Tabata S."/>
            <person name="Ida S."/>
            <person name="Kurokawa K."/>
            <person name="Ohta H."/>
        </authorList>
    </citation>
    <scope>NUCLEOTIDE SEQUENCE [LARGE SCALE GENOMIC DNA]</scope>
    <source>
        <strain evidence="2 3">NIES-2285</strain>
    </source>
</reference>
<protein>
    <submittedName>
        <fullName evidence="2">Uncharacterized protein</fullName>
    </submittedName>
</protein>
<dbReference type="PANTHER" id="PTHR28062:SF1">
    <property type="entry name" value="TRANSMEMBRANE PROTEIN"/>
    <property type="match status" value="1"/>
</dbReference>
<evidence type="ECO:0000313" key="2">
    <source>
        <dbReference type="EMBL" id="GAQ81989.1"/>
    </source>
</evidence>
<gene>
    <name evidence="2" type="ORF">KFL_000970140</name>
</gene>
<evidence type="ECO:0000313" key="3">
    <source>
        <dbReference type="Proteomes" id="UP000054558"/>
    </source>
</evidence>
<dbReference type="OrthoDB" id="5562676at2759"/>
<dbReference type="OMA" id="ENARYPW"/>
<dbReference type="GO" id="GO:1902600">
    <property type="term" value="P:proton transmembrane transport"/>
    <property type="evidence" value="ECO:0000318"/>
    <property type="project" value="GO_Central"/>
</dbReference>
<dbReference type="Proteomes" id="UP000054558">
    <property type="component" value="Unassembled WGS sequence"/>
</dbReference>
<keyword evidence="1" id="KW-0812">Transmembrane</keyword>
<dbReference type="AlphaFoldDB" id="A0A0U9HJ95"/>
<dbReference type="GO" id="GO:0006813">
    <property type="term" value="P:potassium ion transport"/>
    <property type="evidence" value="ECO:0000318"/>
    <property type="project" value="GO_Central"/>
</dbReference>
<dbReference type="EMBL" id="DF237046">
    <property type="protein sequence ID" value="GAQ81989.1"/>
    <property type="molecule type" value="Genomic_DNA"/>
</dbReference>
<name>A0A0U9HJ95_KLENI</name>
<dbReference type="InterPro" id="IPR018786">
    <property type="entry name" value="Mit_KHE1"/>
</dbReference>
<sequence length="291" mass="32823">MTFSKQITCRIFTIPLEHTGRRWAFQVQSVPESVTEAAGQTSLSELATKIQGKEKFNDRLQLLSAWGTAKAKAQWADLEGAPPKSLKKRLANLGNYLLSKIHPAENFLKSIPPEFTTLHVVHPADVHSTLVRRRIRLIAKRGPNIHRWWTYASISALPVTFLLPSPVFFYNLFRVHANWSSWKGGSRLLAHLEQSSAILRTSSQIKAKELKGLSHPEKEKGNAGQTSMPVLRFESSKELSSKIIASKEKKRKAGDKVPSKQIIDEQLEIICKRHGLDLPSILRWRNISVQA</sequence>
<accession>A0A0U9HJ95</accession>
<organism evidence="2 3">
    <name type="scientific">Klebsormidium nitens</name>
    <name type="common">Green alga</name>
    <name type="synonym">Ulothrix nitens</name>
    <dbReference type="NCBI Taxonomy" id="105231"/>
    <lineage>
        <taxon>Eukaryota</taxon>
        <taxon>Viridiplantae</taxon>
        <taxon>Streptophyta</taxon>
        <taxon>Klebsormidiophyceae</taxon>
        <taxon>Klebsormidiales</taxon>
        <taxon>Klebsormidiaceae</taxon>
        <taxon>Klebsormidium</taxon>
    </lineage>
</organism>